<dbReference type="EMBL" id="CVQI01035959">
    <property type="protein sequence ID" value="CRK46735.1"/>
    <property type="molecule type" value="Genomic_DNA"/>
</dbReference>
<organism evidence="2 3">
    <name type="scientific">Verticillium longisporum</name>
    <name type="common">Verticillium dahliae var. longisporum</name>
    <dbReference type="NCBI Taxonomy" id="100787"/>
    <lineage>
        <taxon>Eukaryota</taxon>
        <taxon>Fungi</taxon>
        <taxon>Dikarya</taxon>
        <taxon>Ascomycota</taxon>
        <taxon>Pezizomycotina</taxon>
        <taxon>Sordariomycetes</taxon>
        <taxon>Hypocreomycetidae</taxon>
        <taxon>Glomerellales</taxon>
        <taxon>Plectosphaerellaceae</taxon>
        <taxon>Verticillium</taxon>
    </lineage>
</organism>
<evidence type="ECO:0000256" key="1">
    <source>
        <dbReference type="SAM" id="MobiDB-lite"/>
    </source>
</evidence>
<feature type="region of interest" description="Disordered" evidence="1">
    <location>
        <begin position="1"/>
        <end position="29"/>
    </location>
</feature>
<dbReference type="Proteomes" id="UP000045706">
    <property type="component" value="Unassembled WGS sequence"/>
</dbReference>
<protein>
    <submittedName>
        <fullName evidence="2">Uncharacterized protein</fullName>
    </submittedName>
</protein>
<name>A0A0G4NJW7_VERLO</name>
<proteinExistence type="predicted"/>
<accession>A0A0G4NJW7</accession>
<sequence>VRDAAQGHAGAGRDGQAHAGTARVLRLGAGEPAQPLVDWRVHQGCGEPHGQDGD</sequence>
<evidence type="ECO:0000313" key="2">
    <source>
        <dbReference type="EMBL" id="CRK46735.1"/>
    </source>
</evidence>
<gene>
    <name evidence="2" type="ORF">BN1723_020110</name>
</gene>
<dbReference type="AlphaFoldDB" id="A0A0G4NJW7"/>
<evidence type="ECO:0000313" key="3">
    <source>
        <dbReference type="Proteomes" id="UP000045706"/>
    </source>
</evidence>
<feature type="non-terminal residue" evidence="2">
    <location>
        <position position="1"/>
    </location>
</feature>
<reference evidence="3" key="1">
    <citation type="submission" date="2015-05" db="EMBL/GenBank/DDBJ databases">
        <authorList>
            <person name="Fogelqvist Johan"/>
        </authorList>
    </citation>
    <scope>NUCLEOTIDE SEQUENCE [LARGE SCALE GENOMIC DNA]</scope>
</reference>